<evidence type="ECO:0000259" key="1">
    <source>
        <dbReference type="SMART" id="SM00481"/>
    </source>
</evidence>
<keyword evidence="3" id="KW-1185">Reference proteome</keyword>
<sequence>MKAYTDLHIHSALSPCAENDMTPNNIVSMAVIKGLDIIAITDHNSAENCTAAIKAAAGRILVVPGMELETKEEVHILCLFPSADSAMEMQKIVYSRLPPIKNRTDIFGQQLIMDENDSVLRHEERMLITAADLGIDEAFDIAERLGGALIPAHIDRSSYSILSNLGMIPEHLDFKYLEISANCSVNEFILKNTNMDRYTLIKSSDAHSLGNIMERESSVELEELSINCLIKSLRKK</sequence>
<reference evidence="2 3" key="1">
    <citation type="submission" date="2018-07" db="EMBL/GenBank/DDBJ databases">
        <title>Genomic Encyclopedia of Type Strains, Phase IV (KMG-IV): sequencing the most valuable type-strain genomes for metagenomic binning, comparative biology and taxonomic classification.</title>
        <authorList>
            <person name="Goeker M."/>
        </authorList>
    </citation>
    <scope>NUCLEOTIDE SEQUENCE [LARGE SCALE GENOMIC DNA]</scope>
    <source>
        <strain evidence="2 3">DSM 27016</strain>
    </source>
</reference>
<accession>A0A369AIL2</accession>
<dbReference type="OrthoDB" id="9791620at2"/>
<dbReference type="Pfam" id="PF02811">
    <property type="entry name" value="PHP"/>
    <property type="match status" value="1"/>
</dbReference>
<dbReference type="InterPro" id="IPR004013">
    <property type="entry name" value="PHP_dom"/>
</dbReference>
<dbReference type="AlphaFoldDB" id="A0A369AIL2"/>
<dbReference type="Gene3D" id="3.20.20.140">
    <property type="entry name" value="Metal-dependent hydrolases"/>
    <property type="match status" value="1"/>
</dbReference>
<comment type="caution">
    <text evidence="2">The sequence shown here is derived from an EMBL/GenBank/DDBJ whole genome shotgun (WGS) entry which is preliminary data.</text>
</comment>
<evidence type="ECO:0000313" key="2">
    <source>
        <dbReference type="EMBL" id="RCX08168.1"/>
    </source>
</evidence>
<evidence type="ECO:0000313" key="3">
    <source>
        <dbReference type="Proteomes" id="UP000253034"/>
    </source>
</evidence>
<organism evidence="2 3">
    <name type="scientific">Anaerobacterium chartisolvens</name>
    <dbReference type="NCBI Taxonomy" id="1297424"/>
    <lineage>
        <taxon>Bacteria</taxon>
        <taxon>Bacillati</taxon>
        <taxon>Bacillota</taxon>
        <taxon>Clostridia</taxon>
        <taxon>Eubacteriales</taxon>
        <taxon>Oscillospiraceae</taxon>
        <taxon>Anaerobacterium</taxon>
    </lineage>
</organism>
<gene>
    <name evidence="2" type="ORF">DFR58_1459</name>
</gene>
<dbReference type="PANTHER" id="PTHR42924">
    <property type="entry name" value="EXONUCLEASE"/>
    <property type="match status" value="1"/>
</dbReference>
<protein>
    <recommendedName>
        <fullName evidence="1">Polymerase/histidinol phosphatase N-terminal domain-containing protein</fullName>
    </recommendedName>
</protein>
<proteinExistence type="predicted"/>
<dbReference type="CDD" id="cd07432">
    <property type="entry name" value="PHP_HisPPase"/>
    <property type="match status" value="1"/>
</dbReference>
<dbReference type="RefSeq" id="WP_114300264.1">
    <property type="nucleotide sequence ID" value="NZ_QPJT01000045.1"/>
</dbReference>
<name>A0A369AIL2_9FIRM</name>
<dbReference type="Proteomes" id="UP000253034">
    <property type="component" value="Unassembled WGS sequence"/>
</dbReference>
<dbReference type="InterPro" id="IPR052018">
    <property type="entry name" value="PHP_domain"/>
</dbReference>
<dbReference type="PANTHER" id="PTHR42924:SF3">
    <property type="entry name" value="POLYMERASE_HISTIDINOL PHOSPHATASE N-TERMINAL DOMAIN-CONTAINING PROTEIN"/>
    <property type="match status" value="1"/>
</dbReference>
<dbReference type="GO" id="GO:0004534">
    <property type="term" value="F:5'-3' RNA exonuclease activity"/>
    <property type="evidence" value="ECO:0007669"/>
    <property type="project" value="TreeGrafter"/>
</dbReference>
<dbReference type="EMBL" id="QPJT01000045">
    <property type="protein sequence ID" value="RCX08168.1"/>
    <property type="molecule type" value="Genomic_DNA"/>
</dbReference>
<feature type="domain" description="Polymerase/histidinol phosphatase N-terminal" evidence="1">
    <location>
        <begin position="5"/>
        <end position="72"/>
    </location>
</feature>
<dbReference type="InterPro" id="IPR016195">
    <property type="entry name" value="Pol/histidinol_Pase-like"/>
</dbReference>
<dbReference type="SUPFAM" id="SSF89550">
    <property type="entry name" value="PHP domain-like"/>
    <property type="match status" value="1"/>
</dbReference>
<dbReference type="SMART" id="SM00481">
    <property type="entry name" value="POLIIIAc"/>
    <property type="match status" value="1"/>
</dbReference>
<dbReference type="InterPro" id="IPR003141">
    <property type="entry name" value="Pol/His_phosphatase_N"/>
</dbReference>
<dbReference type="GO" id="GO:0035312">
    <property type="term" value="F:5'-3' DNA exonuclease activity"/>
    <property type="evidence" value="ECO:0007669"/>
    <property type="project" value="TreeGrafter"/>
</dbReference>